<protein>
    <recommendedName>
        <fullName evidence="5">Zn(2)-C6 fungal-type domain-containing protein</fullName>
    </recommendedName>
</protein>
<comment type="caution">
    <text evidence="6">The sequence shown here is derived from an EMBL/GenBank/DDBJ whole genome shotgun (WGS) entry which is preliminary data.</text>
</comment>
<evidence type="ECO:0000313" key="7">
    <source>
        <dbReference type="Proteomes" id="UP000275480"/>
    </source>
</evidence>
<name>A0AB74C5F0_ASPFL</name>
<organism evidence="6 7">
    <name type="scientific">Aspergillus flavus</name>
    <dbReference type="NCBI Taxonomy" id="5059"/>
    <lineage>
        <taxon>Eukaryota</taxon>
        <taxon>Fungi</taxon>
        <taxon>Dikarya</taxon>
        <taxon>Ascomycota</taxon>
        <taxon>Pezizomycotina</taxon>
        <taxon>Eurotiomycetes</taxon>
        <taxon>Eurotiomycetidae</taxon>
        <taxon>Eurotiales</taxon>
        <taxon>Aspergillaceae</taxon>
        <taxon>Aspergillus</taxon>
        <taxon>Aspergillus subgen. Circumdati</taxon>
    </lineage>
</organism>
<dbReference type="PROSITE" id="PS00463">
    <property type="entry name" value="ZN2_CY6_FUNGAL_1"/>
    <property type="match status" value="1"/>
</dbReference>
<feature type="domain" description="Zn(2)-C6 fungal-type" evidence="5">
    <location>
        <begin position="10"/>
        <end position="38"/>
    </location>
</feature>
<evidence type="ECO:0000256" key="4">
    <source>
        <dbReference type="ARBA" id="ARBA00023242"/>
    </source>
</evidence>
<dbReference type="PANTHER" id="PTHR38111">
    <property type="entry name" value="ZN(2)-C6 FUNGAL-TYPE DOMAIN-CONTAINING PROTEIN-RELATED"/>
    <property type="match status" value="1"/>
</dbReference>
<evidence type="ECO:0000313" key="6">
    <source>
        <dbReference type="EMBL" id="RMZ41930.1"/>
    </source>
</evidence>
<dbReference type="InterPro" id="IPR053178">
    <property type="entry name" value="Osmoadaptation_assoc"/>
</dbReference>
<keyword evidence="2" id="KW-0238">DNA-binding</keyword>
<dbReference type="Pfam" id="PF00172">
    <property type="entry name" value="Zn_clus"/>
    <property type="match status" value="1"/>
</dbReference>
<dbReference type="GO" id="GO:0000981">
    <property type="term" value="F:DNA-binding transcription factor activity, RNA polymerase II-specific"/>
    <property type="evidence" value="ECO:0007669"/>
    <property type="project" value="InterPro"/>
</dbReference>
<reference evidence="6 7" key="1">
    <citation type="submission" date="2018-07" db="EMBL/GenBank/DDBJ databases">
        <title>Identification of spontaneous genetic mutation associated with occurrence of a yellow conidial color mutant of Aspergillus flavus.</title>
        <authorList>
            <person name="Chang P.-K."/>
            <person name="Mack B.M."/>
            <person name="Scharfenstein L."/>
            <person name="Gilbert M.K."/>
        </authorList>
    </citation>
    <scope>NUCLEOTIDE SEQUENCE [LARGE SCALE GENOMIC DNA]</scope>
    <source>
        <strain evidence="6 7">CA14</strain>
    </source>
</reference>
<evidence type="ECO:0000256" key="3">
    <source>
        <dbReference type="ARBA" id="ARBA00023163"/>
    </source>
</evidence>
<keyword evidence="3" id="KW-0804">Transcription</keyword>
<dbReference type="SUPFAM" id="SSF57701">
    <property type="entry name" value="Zn2/Cys6 DNA-binding domain"/>
    <property type="match status" value="1"/>
</dbReference>
<evidence type="ECO:0000256" key="1">
    <source>
        <dbReference type="ARBA" id="ARBA00023015"/>
    </source>
</evidence>
<keyword evidence="4" id="KW-0539">Nucleus</keyword>
<dbReference type="EMBL" id="QQZZ01000105">
    <property type="protein sequence ID" value="RMZ41930.1"/>
    <property type="molecule type" value="Genomic_DNA"/>
</dbReference>
<gene>
    <name evidence="6" type="ORF">CA14_010613</name>
</gene>
<sequence length="473" mass="53813">MVRIAGGSKGCHACRRRKKRCDEQRPSCGQCLSRNTSCPGYSRERKFINVSYQGKGSSSRMASGCNSKVESTTDSREIGNRLDQGAIQGLCSSGLSSHALSLQRSAVAYYCSSYFHNNVIQQGLDVFGKSSYIDWMAFTPDLDVDEPSLKSALLALGAARMGRLSQDSRLTRLSSESYSQTLRHLHRAIQNGTQGLRDETLASMIWSQAKHRLFDGFRLSATIYNIGTRKPIYLATPEWKSLPWKGCRKAPKQHLLDLMLEIPAFLQMIDYVHSASDLSQKSKRLSRVCDVYLNLYRRLQSWYEAYQRDYPSKLHWEQPSRFHTVHAIPSERVHSTCIYFPDFESGHIHLLYWTSHVLLFSNLGMLYPSCLPNTQEDTQPPFPPFPCGVQEMHDMAVNIARSVEYFVQPKTVALGACVISFPTAVAFGYFEYFNLPECDWFRQIFAYTRKFGIDVGDFLEAMPSETNLEFVMC</sequence>
<accession>A0AB74C5F0</accession>
<dbReference type="Pfam" id="PF11951">
    <property type="entry name" value="Fungal_trans_2"/>
    <property type="match status" value="1"/>
</dbReference>
<dbReference type="CDD" id="cd00067">
    <property type="entry name" value="GAL4"/>
    <property type="match status" value="1"/>
</dbReference>
<dbReference type="InterPro" id="IPR001138">
    <property type="entry name" value="Zn2Cys6_DnaBD"/>
</dbReference>
<dbReference type="GO" id="GO:0009893">
    <property type="term" value="P:positive regulation of metabolic process"/>
    <property type="evidence" value="ECO:0007669"/>
    <property type="project" value="UniProtKB-ARBA"/>
</dbReference>
<proteinExistence type="predicted"/>
<dbReference type="Gene3D" id="4.10.240.10">
    <property type="entry name" value="Zn(2)-C6 fungal-type DNA-binding domain"/>
    <property type="match status" value="1"/>
</dbReference>
<dbReference type="InterPro" id="IPR036864">
    <property type="entry name" value="Zn2-C6_fun-type_DNA-bd_sf"/>
</dbReference>
<evidence type="ECO:0000259" key="5">
    <source>
        <dbReference type="PROSITE" id="PS50048"/>
    </source>
</evidence>
<dbReference type="AlphaFoldDB" id="A0AB74C5F0"/>
<dbReference type="SMART" id="SM00066">
    <property type="entry name" value="GAL4"/>
    <property type="match status" value="1"/>
</dbReference>
<dbReference type="PROSITE" id="PS50048">
    <property type="entry name" value="ZN2_CY6_FUNGAL_2"/>
    <property type="match status" value="1"/>
</dbReference>
<dbReference type="GO" id="GO:0008270">
    <property type="term" value="F:zinc ion binding"/>
    <property type="evidence" value="ECO:0007669"/>
    <property type="project" value="InterPro"/>
</dbReference>
<dbReference type="PANTHER" id="PTHR38111:SF9">
    <property type="entry name" value="ZN(2)-C6 FUNGAL-TYPE DOMAIN-CONTAINING PROTEIN"/>
    <property type="match status" value="1"/>
</dbReference>
<dbReference type="InterPro" id="IPR021858">
    <property type="entry name" value="Fun_TF"/>
</dbReference>
<evidence type="ECO:0000256" key="2">
    <source>
        <dbReference type="ARBA" id="ARBA00023125"/>
    </source>
</evidence>
<keyword evidence="1" id="KW-0805">Transcription regulation</keyword>
<dbReference type="Proteomes" id="UP000275480">
    <property type="component" value="Unassembled WGS sequence"/>
</dbReference>
<dbReference type="GO" id="GO:0003677">
    <property type="term" value="F:DNA binding"/>
    <property type="evidence" value="ECO:0007669"/>
    <property type="project" value="UniProtKB-KW"/>
</dbReference>